<organism evidence="1 2">
    <name type="scientific">Phytohabitans houttuyneae</name>
    <dbReference type="NCBI Taxonomy" id="1076126"/>
    <lineage>
        <taxon>Bacteria</taxon>
        <taxon>Bacillati</taxon>
        <taxon>Actinomycetota</taxon>
        <taxon>Actinomycetes</taxon>
        <taxon>Micromonosporales</taxon>
        <taxon>Micromonosporaceae</taxon>
    </lineage>
</organism>
<dbReference type="AlphaFoldDB" id="A0A6V8KDU5"/>
<evidence type="ECO:0000313" key="1">
    <source>
        <dbReference type="EMBL" id="GFJ83393.1"/>
    </source>
</evidence>
<reference evidence="1 2" key="2">
    <citation type="submission" date="2020-03" db="EMBL/GenBank/DDBJ databases">
        <authorList>
            <person name="Ichikawa N."/>
            <person name="Kimura A."/>
            <person name="Kitahashi Y."/>
            <person name="Uohara A."/>
        </authorList>
    </citation>
    <scope>NUCLEOTIDE SEQUENCE [LARGE SCALE GENOMIC DNA]</scope>
    <source>
        <strain evidence="1 2">NBRC 108639</strain>
    </source>
</reference>
<dbReference type="RefSeq" id="WP_173065819.1">
    <property type="nucleotide sequence ID" value="NZ_BAABGO010000020.1"/>
</dbReference>
<proteinExistence type="predicted"/>
<dbReference type="InterPro" id="IPR032675">
    <property type="entry name" value="LRR_dom_sf"/>
</dbReference>
<dbReference type="Gene3D" id="3.80.10.10">
    <property type="entry name" value="Ribonuclease Inhibitor"/>
    <property type="match status" value="1"/>
</dbReference>
<dbReference type="Proteomes" id="UP000482800">
    <property type="component" value="Unassembled WGS sequence"/>
</dbReference>
<accession>A0A6V8KDU5</accession>
<keyword evidence="2" id="KW-1185">Reference proteome</keyword>
<comment type="caution">
    <text evidence="1">The sequence shown here is derived from an EMBL/GenBank/DDBJ whole genome shotgun (WGS) entry which is preliminary data.</text>
</comment>
<evidence type="ECO:0000313" key="2">
    <source>
        <dbReference type="Proteomes" id="UP000482800"/>
    </source>
</evidence>
<protein>
    <submittedName>
        <fullName evidence="1">Uncharacterized protein</fullName>
    </submittedName>
</protein>
<sequence>MERDVFAARLDASAEAAWTFARSLVREDLPSRLVFRVRLNQSYDGHPRRPGERRYPGDGAADRAAALRRCDAATAVGELWRDGRVPEWVNVAVVGETGDATVVELVCCGRFTGDDAHLYHLREGRAPFHVLGPALPPLHDGSPFSIHTRSECWDRADLDHLARVAANVWSFVLMTGDFDGDQLRALPHLPNVALFEHRACSLGPGAMSAFARLPKLARLHLRLATPTGFRVSAADQRLDTLTSMTIAGLPPRPWGFDALATLAPGLTRVELTAAQTLWLDGGFGPSVRDIGLGAATVAGKTRLPERFDHLSVRLGQGTDEQVAALLESVAGLRTLSLRGTPVSDAILPLLERYELSHLDLVDTAVTWAALSRFRAAHPATDLLPRERPYTRDDLTIIAR</sequence>
<dbReference type="EMBL" id="BLPF01000003">
    <property type="protein sequence ID" value="GFJ83393.1"/>
    <property type="molecule type" value="Genomic_DNA"/>
</dbReference>
<name>A0A6V8KDU5_9ACTN</name>
<reference evidence="1 2" key="1">
    <citation type="submission" date="2020-03" db="EMBL/GenBank/DDBJ databases">
        <title>Whole genome shotgun sequence of Phytohabitans houttuyneae NBRC 108639.</title>
        <authorList>
            <person name="Komaki H."/>
            <person name="Tamura T."/>
        </authorList>
    </citation>
    <scope>NUCLEOTIDE SEQUENCE [LARGE SCALE GENOMIC DNA]</scope>
    <source>
        <strain evidence="1 2">NBRC 108639</strain>
    </source>
</reference>
<gene>
    <name evidence="1" type="ORF">Phou_075730</name>
</gene>